<accession>A0A212QQ99</accession>
<dbReference type="Proteomes" id="UP000197065">
    <property type="component" value="Unassembled WGS sequence"/>
</dbReference>
<reference evidence="2 3" key="1">
    <citation type="submission" date="2017-06" db="EMBL/GenBank/DDBJ databases">
        <authorList>
            <person name="Kim H.J."/>
            <person name="Triplett B.A."/>
        </authorList>
    </citation>
    <scope>NUCLEOTIDE SEQUENCE [LARGE SCALE GENOMIC DNA]</scope>
    <source>
        <strain evidence="2 3">B29T1</strain>
    </source>
</reference>
<name>A0A212QQ99_9PROT</name>
<dbReference type="EMBL" id="FYEH01000002">
    <property type="protein sequence ID" value="SNB61665.1"/>
    <property type="molecule type" value="Genomic_DNA"/>
</dbReference>
<keyword evidence="1" id="KW-0472">Membrane</keyword>
<evidence type="ECO:0000256" key="1">
    <source>
        <dbReference type="SAM" id="Phobius"/>
    </source>
</evidence>
<proteinExistence type="predicted"/>
<evidence type="ECO:0000313" key="3">
    <source>
        <dbReference type="Proteomes" id="UP000197065"/>
    </source>
</evidence>
<evidence type="ECO:0000313" key="2">
    <source>
        <dbReference type="EMBL" id="SNB61665.1"/>
    </source>
</evidence>
<gene>
    <name evidence="2" type="ORF">SAMN07250955_102332</name>
</gene>
<organism evidence="2 3">
    <name type="scientific">Arboricoccus pini</name>
    <dbReference type="NCBI Taxonomy" id="1963835"/>
    <lineage>
        <taxon>Bacteria</taxon>
        <taxon>Pseudomonadati</taxon>
        <taxon>Pseudomonadota</taxon>
        <taxon>Alphaproteobacteria</taxon>
        <taxon>Geminicoccales</taxon>
        <taxon>Geminicoccaceae</taxon>
        <taxon>Arboricoccus</taxon>
    </lineage>
</organism>
<keyword evidence="3" id="KW-1185">Reference proteome</keyword>
<keyword evidence="1" id="KW-0812">Transmembrane</keyword>
<dbReference type="AlphaFoldDB" id="A0A212QQ99"/>
<feature type="transmembrane region" description="Helical" evidence="1">
    <location>
        <begin position="32"/>
        <end position="51"/>
    </location>
</feature>
<protein>
    <submittedName>
        <fullName evidence="2">Uncharacterized protein</fullName>
    </submittedName>
</protein>
<keyword evidence="1" id="KW-1133">Transmembrane helix</keyword>
<sequence length="75" mass="8257">MTTYYLSIRIVVFGSQTMETKMSILSGGEFESLVMLVLLILTTGAAVILSLTDSRLAPEVETPPTDSHFLSGRRY</sequence>